<evidence type="ECO:0000256" key="6">
    <source>
        <dbReference type="SAM" id="Phobius"/>
    </source>
</evidence>
<feature type="transmembrane region" description="Helical" evidence="6">
    <location>
        <begin position="220"/>
        <end position="241"/>
    </location>
</feature>
<feature type="transmembrane region" description="Helical" evidence="6">
    <location>
        <begin position="101"/>
        <end position="125"/>
    </location>
</feature>
<feature type="transmembrane region" description="Helical" evidence="6">
    <location>
        <begin position="197"/>
        <end position="213"/>
    </location>
</feature>
<proteinExistence type="inferred from homology"/>
<feature type="transmembrane region" description="Helical" evidence="6">
    <location>
        <begin position="496"/>
        <end position="518"/>
    </location>
</feature>
<dbReference type="Proteomes" id="UP000034947">
    <property type="component" value="Unassembled WGS sequence"/>
</dbReference>
<dbReference type="PANTHER" id="PTHR30618">
    <property type="entry name" value="NCS1 FAMILY PURINE/PYRIMIDINE TRANSPORTER"/>
    <property type="match status" value="1"/>
</dbReference>
<protein>
    <submittedName>
        <fullName evidence="7">NCS1 allantoate transporter</fullName>
    </submittedName>
</protein>
<evidence type="ECO:0000313" key="7">
    <source>
        <dbReference type="EMBL" id="KKK17278.1"/>
    </source>
</evidence>
<feature type="transmembrane region" description="Helical" evidence="6">
    <location>
        <begin position="299"/>
        <end position="323"/>
    </location>
</feature>
<dbReference type="InterPro" id="IPR045225">
    <property type="entry name" value="Uracil/uridine/allantoin_perm"/>
</dbReference>
<comment type="subcellular location">
    <subcellularLocation>
        <location evidence="1">Membrane</location>
        <topology evidence="1">Multi-pass membrane protein</topology>
    </subcellularLocation>
</comment>
<accession>A0A0F8UCI0</accession>
<feature type="transmembrane region" description="Helical" evidence="6">
    <location>
        <begin position="137"/>
        <end position="159"/>
    </location>
</feature>
<dbReference type="Pfam" id="PF02133">
    <property type="entry name" value="Transp_cyt_pur"/>
    <property type="match status" value="1"/>
</dbReference>
<keyword evidence="3 6" id="KW-0812">Transmembrane</keyword>
<evidence type="ECO:0000256" key="5">
    <source>
        <dbReference type="ARBA" id="ARBA00023136"/>
    </source>
</evidence>
<sequence>MQQVLGISISLPTNRQPLQIERKMRFRRPQLRVPQSKSAFADGNARWTNLDLDPVPQSARLWGPLSFIDFAAYWISDAFNSATWQFASSIIAVGLTWRESIAIVAVSFFIISFVISANGAVGAIYHVPFPVIARASWGFWGSYIAILSRSILAVFWFAIQNVNGGNAVKAMIGAIWPSFLTLKNHIPESQGIETNTMIAYLIFFIVQFPFLCIHPNKVRWLFIAKSIIVPIAWIAILIWAFVAEGAGPIFQQKATVSGSQYSWLFLASMTSVLGNYATLSVNQSDFSRYSRVTPKWQLLYVPMLPIVFTFISFIGIVASSAGWSRYGGDIPWDPIELISNWSSRSCRFFAAFSFALASLGVNISANSISAANDLMALFPTYVNLRRGQILCGLLSWALVPWKILESAGNFLNFMSAYAVFLGPIAAIMLWDFWLIKQRKYDTLALYQPQNPIYSFAGWLVNWRAVVAFLAGVAPSLPGLINSVNSGIPVGVGVHPYQFGWILGFVGTSIVYVGLSMLFPVPAAMIERPVLADEIYDMREGAVDSVAPESAEEIRVQNKGEKEFI</sequence>
<feature type="transmembrane region" description="Helical" evidence="6">
    <location>
        <begin position="387"/>
        <end position="404"/>
    </location>
</feature>
<keyword evidence="4 6" id="KW-1133">Transmembrane helix</keyword>
<evidence type="ECO:0000256" key="4">
    <source>
        <dbReference type="ARBA" id="ARBA00022989"/>
    </source>
</evidence>
<feature type="transmembrane region" description="Helical" evidence="6">
    <location>
        <begin position="455"/>
        <end position="476"/>
    </location>
</feature>
<feature type="transmembrane region" description="Helical" evidence="6">
    <location>
        <begin position="348"/>
        <end position="366"/>
    </location>
</feature>
<evidence type="ECO:0000256" key="2">
    <source>
        <dbReference type="ARBA" id="ARBA00008974"/>
    </source>
</evidence>
<dbReference type="CDD" id="cd11482">
    <property type="entry name" value="SLC-NCS1sbd_NRT1-like"/>
    <property type="match status" value="1"/>
</dbReference>
<organism evidence="7 8">
    <name type="scientific">Aspergillus ochraceoroseus</name>
    <dbReference type="NCBI Taxonomy" id="138278"/>
    <lineage>
        <taxon>Eukaryota</taxon>
        <taxon>Fungi</taxon>
        <taxon>Dikarya</taxon>
        <taxon>Ascomycota</taxon>
        <taxon>Pezizomycotina</taxon>
        <taxon>Eurotiomycetes</taxon>
        <taxon>Eurotiomycetidae</taxon>
        <taxon>Eurotiales</taxon>
        <taxon>Aspergillaceae</taxon>
        <taxon>Aspergillus</taxon>
        <taxon>Aspergillus subgen. Nidulantes</taxon>
    </lineage>
</organism>
<feature type="transmembrane region" description="Helical" evidence="6">
    <location>
        <begin position="261"/>
        <end position="279"/>
    </location>
</feature>
<dbReference type="EMBL" id="JYKN01002214">
    <property type="protein sequence ID" value="KKK17278.1"/>
    <property type="molecule type" value="Genomic_DNA"/>
</dbReference>
<keyword evidence="5 6" id="KW-0472">Membrane</keyword>
<evidence type="ECO:0000256" key="1">
    <source>
        <dbReference type="ARBA" id="ARBA00004141"/>
    </source>
</evidence>
<gene>
    <name evidence="7" type="ORF">AOCH_006315</name>
</gene>
<dbReference type="GO" id="GO:0005886">
    <property type="term" value="C:plasma membrane"/>
    <property type="evidence" value="ECO:0007669"/>
    <property type="project" value="TreeGrafter"/>
</dbReference>
<feature type="transmembrane region" description="Helical" evidence="6">
    <location>
        <begin position="410"/>
        <end position="434"/>
    </location>
</feature>
<reference evidence="7 8" key="1">
    <citation type="submission" date="2015-02" db="EMBL/GenBank/DDBJ databases">
        <title>Draft Genome Sequences of Two Closely-Related Aflatoxigenic Aspergillus Species Obtained from the Cote d'Ivoire.</title>
        <authorList>
            <person name="Moore G.G."/>
            <person name="Beltz S.B."/>
            <person name="Mack B.M."/>
        </authorList>
    </citation>
    <scope>NUCLEOTIDE SEQUENCE [LARGE SCALE GENOMIC DNA]</scope>
    <source>
        <strain evidence="7 8">SRRC1432</strain>
    </source>
</reference>
<dbReference type="PANTHER" id="PTHR30618:SF0">
    <property type="entry name" value="PURINE-URACIL PERMEASE NCS1"/>
    <property type="match status" value="1"/>
</dbReference>
<name>A0A0F8UCI0_9EURO</name>
<dbReference type="GO" id="GO:0015205">
    <property type="term" value="F:nucleobase transmembrane transporter activity"/>
    <property type="evidence" value="ECO:0007669"/>
    <property type="project" value="TreeGrafter"/>
</dbReference>
<comment type="caution">
    <text evidence="7">The sequence shown here is derived from an EMBL/GenBank/DDBJ whole genome shotgun (WGS) entry which is preliminary data.</text>
</comment>
<dbReference type="Gene3D" id="1.10.4160.10">
    <property type="entry name" value="Hydantoin permease"/>
    <property type="match status" value="1"/>
</dbReference>
<comment type="similarity">
    <text evidence="2">Belongs to the purine-cytosine permease (2.A.39) family.</text>
</comment>
<dbReference type="FunFam" id="1.10.4160.10:FF:000001">
    <property type="entry name" value="Uracil permease, putative"/>
    <property type="match status" value="1"/>
</dbReference>
<dbReference type="VEuPathDB" id="FungiDB:P175DRAFT_0442231"/>
<dbReference type="AlphaFoldDB" id="A0A0F8UCI0"/>
<dbReference type="OrthoDB" id="2018619at2759"/>
<evidence type="ECO:0000313" key="8">
    <source>
        <dbReference type="Proteomes" id="UP000034947"/>
    </source>
</evidence>
<evidence type="ECO:0000256" key="3">
    <source>
        <dbReference type="ARBA" id="ARBA00022692"/>
    </source>
</evidence>
<dbReference type="InterPro" id="IPR001248">
    <property type="entry name" value="Pur-cyt_permease"/>
</dbReference>
<keyword evidence="8" id="KW-1185">Reference proteome</keyword>